<protein>
    <recommendedName>
        <fullName evidence="3">Lipoprotein</fullName>
    </recommendedName>
</protein>
<dbReference type="RefSeq" id="WP_044830797.1">
    <property type="nucleotide sequence ID" value="NZ_CP059735.1"/>
</dbReference>
<dbReference type="Proteomes" id="UP000032568">
    <property type="component" value="Chromosome"/>
</dbReference>
<evidence type="ECO:0008006" key="3">
    <source>
        <dbReference type="Google" id="ProtNLM"/>
    </source>
</evidence>
<evidence type="ECO:0000313" key="2">
    <source>
        <dbReference type="Proteomes" id="UP000032568"/>
    </source>
</evidence>
<keyword evidence="2" id="KW-1185">Reference proteome</keyword>
<proteinExistence type="predicted"/>
<dbReference type="AlphaFoldDB" id="A0AAE9YUM8"/>
<reference evidence="1 2" key="2">
    <citation type="journal article" date="2022" name="Mar. Drugs">
        <title>Bioassay-Guided Fractionation Leads to the Detection of Cholic Acid Generated by the Rare Thalassomonas sp.</title>
        <authorList>
            <person name="Pheiffer F."/>
            <person name="Schneider Y.K."/>
            <person name="Hansen E.H."/>
            <person name="Andersen J.H."/>
            <person name="Isaksson J."/>
            <person name="Busche T."/>
            <person name="R C."/>
            <person name="Kalinowski J."/>
            <person name="Zyl L.V."/>
            <person name="Trindade M."/>
        </authorList>
    </citation>
    <scope>NUCLEOTIDE SEQUENCE [LARGE SCALE GENOMIC DNA]</scope>
    <source>
        <strain evidence="1 2">A5K-106</strain>
    </source>
</reference>
<evidence type="ECO:0000313" key="1">
    <source>
        <dbReference type="EMBL" id="WDE00635.1"/>
    </source>
</evidence>
<dbReference type="EMBL" id="CP059735">
    <property type="protein sequence ID" value="WDE00635.1"/>
    <property type="molecule type" value="Genomic_DNA"/>
</dbReference>
<name>A0AAE9YUM8_9GAMM</name>
<organism evidence="1 2">
    <name type="scientific">Thalassomonas actiniarum</name>
    <dbReference type="NCBI Taxonomy" id="485447"/>
    <lineage>
        <taxon>Bacteria</taxon>
        <taxon>Pseudomonadati</taxon>
        <taxon>Pseudomonadota</taxon>
        <taxon>Gammaproteobacteria</taxon>
        <taxon>Alteromonadales</taxon>
        <taxon>Colwelliaceae</taxon>
        <taxon>Thalassomonas</taxon>
    </lineage>
</organism>
<sequence length="155" mass="15707">MKPNTKSALQGTAVALAVAGMMGCAQTSSQSGSSSYAAKNTAELGHCYGVNKCSGHNDCKTADNACKGQASCKGHGFVAMPTKSCGDIGGTVKDDWRGKVTTADMAHCYNVNVCGGHNDCKTANNACKGQASCKGQGFVKMSPKACNDVGGKVGK</sequence>
<dbReference type="PROSITE" id="PS51257">
    <property type="entry name" value="PROKAR_LIPOPROTEIN"/>
    <property type="match status" value="1"/>
</dbReference>
<accession>A0AAE9YUM8</accession>
<gene>
    <name evidence="1" type="ORF">SG35_008375</name>
</gene>
<dbReference type="KEGG" id="tact:SG35_008375"/>
<reference evidence="1 2" key="1">
    <citation type="journal article" date="2015" name="Genome Announc.">
        <title>Draft Genome Sequences of Marine Isolates of Thalassomonas viridans and Thalassomonas actiniarum.</title>
        <authorList>
            <person name="Olonade I."/>
            <person name="van Zyl L.J."/>
            <person name="Trindade M."/>
        </authorList>
    </citation>
    <scope>NUCLEOTIDE SEQUENCE [LARGE SCALE GENOMIC DNA]</scope>
    <source>
        <strain evidence="1 2">A5K-106</strain>
    </source>
</reference>